<dbReference type="InterPro" id="IPR001509">
    <property type="entry name" value="Epimerase_deHydtase"/>
</dbReference>
<proteinExistence type="predicted"/>
<dbReference type="EMBL" id="LT629779">
    <property type="protein sequence ID" value="SDT35746.1"/>
    <property type="molecule type" value="Genomic_DNA"/>
</dbReference>
<sequence>MRILVLGGTAFLSAEIARQAITAGQRVTCLARGTSGRPPEGAVWLQADRSLGANAYDDAAGEWDAVIEVARDPALARDALESLAARTGHWTLVSSCSVYADHSVPGAAEDAALLQPLPDGEASTPETYGESKSAIEAATVEAAGGKAHIVRAGLIAGPGDGSDRYGYWPARFARDNTPVVVPGIGTAPTQVIDVRDLAAWILKAAGQGTTGALNALGDQVPFAAYVAASREAAGHTGHILDAPPEWLAGQGIAYWSGPDSLPLWLPPGHDGFMARSNQAARDAGLVLRPWQETIADVLRDERARGLRRPRNAGLAPETEAGLVHLLRAGEGASTGNVA</sequence>
<evidence type="ECO:0000259" key="1">
    <source>
        <dbReference type="Pfam" id="PF01370"/>
    </source>
</evidence>
<dbReference type="Proteomes" id="UP000198751">
    <property type="component" value="Chromosome I"/>
</dbReference>
<dbReference type="PANTHER" id="PTHR48079">
    <property type="entry name" value="PROTEIN YEEZ"/>
    <property type="match status" value="1"/>
</dbReference>
<dbReference type="PANTHER" id="PTHR48079:SF6">
    <property type="entry name" value="NAD(P)-BINDING DOMAIN-CONTAINING PROTEIN-RELATED"/>
    <property type="match status" value="1"/>
</dbReference>
<dbReference type="SUPFAM" id="SSF51735">
    <property type="entry name" value="NAD(P)-binding Rossmann-fold domains"/>
    <property type="match status" value="1"/>
</dbReference>
<dbReference type="Gene3D" id="3.40.50.720">
    <property type="entry name" value="NAD(P)-binding Rossmann-like Domain"/>
    <property type="match status" value="1"/>
</dbReference>
<reference evidence="3" key="1">
    <citation type="submission" date="2016-10" db="EMBL/GenBank/DDBJ databases">
        <authorList>
            <person name="Varghese N."/>
            <person name="Submissions S."/>
        </authorList>
    </citation>
    <scope>NUCLEOTIDE SEQUENCE [LARGE SCALE GENOMIC DNA]</scope>
    <source>
        <strain evidence="3">IMMIB L-1606</strain>
    </source>
</reference>
<protein>
    <submittedName>
        <fullName evidence="2">Nucleoside-diphosphate-sugar epimerase</fullName>
    </submittedName>
</protein>
<dbReference type="OrthoDB" id="7941246at2"/>
<gene>
    <name evidence="2" type="ORF">SAMN04489743_2567</name>
</gene>
<dbReference type="AlphaFoldDB" id="A0A1H1ZR68"/>
<dbReference type="GO" id="GO:0004029">
    <property type="term" value="F:aldehyde dehydrogenase (NAD+) activity"/>
    <property type="evidence" value="ECO:0007669"/>
    <property type="project" value="TreeGrafter"/>
</dbReference>
<evidence type="ECO:0000313" key="3">
    <source>
        <dbReference type="Proteomes" id="UP000198751"/>
    </source>
</evidence>
<dbReference type="InterPro" id="IPR051783">
    <property type="entry name" value="NAD(P)-dependent_oxidoreduct"/>
</dbReference>
<feature type="domain" description="NAD-dependent epimerase/dehydratase" evidence="1">
    <location>
        <begin position="80"/>
        <end position="207"/>
    </location>
</feature>
<dbReference type="Pfam" id="PF01370">
    <property type="entry name" value="Epimerase"/>
    <property type="match status" value="1"/>
</dbReference>
<name>A0A1H1ZR68_9MICC</name>
<dbReference type="InterPro" id="IPR036291">
    <property type="entry name" value="NAD(P)-bd_dom_sf"/>
</dbReference>
<evidence type="ECO:0000313" key="2">
    <source>
        <dbReference type="EMBL" id="SDT35746.1"/>
    </source>
</evidence>
<accession>A0A1H1ZR68</accession>
<organism evidence="2 3">
    <name type="scientific">Pseudarthrobacter equi</name>
    <dbReference type="NCBI Taxonomy" id="728066"/>
    <lineage>
        <taxon>Bacteria</taxon>
        <taxon>Bacillati</taxon>
        <taxon>Actinomycetota</taxon>
        <taxon>Actinomycetes</taxon>
        <taxon>Micrococcales</taxon>
        <taxon>Micrococcaceae</taxon>
        <taxon>Pseudarthrobacter</taxon>
    </lineage>
</organism>
<keyword evidence="3" id="KW-1185">Reference proteome</keyword>
<dbReference type="RefSeq" id="WP_091720789.1">
    <property type="nucleotide sequence ID" value="NZ_LT629779.1"/>
</dbReference>
<dbReference type="GO" id="GO:0005737">
    <property type="term" value="C:cytoplasm"/>
    <property type="evidence" value="ECO:0007669"/>
    <property type="project" value="TreeGrafter"/>
</dbReference>